<feature type="transmembrane region" description="Helical" evidence="6">
    <location>
        <begin position="196"/>
        <end position="222"/>
    </location>
</feature>
<dbReference type="AlphaFoldDB" id="A0ABD2K2R7"/>
<organism evidence="8 9">
    <name type="scientific">Heterodera schachtii</name>
    <name type="common">Sugarbeet cyst nematode worm</name>
    <name type="synonym">Tylenchus schachtii</name>
    <dbReference type="NCBI Taxonomy" id="97005"/>
    <lineage>
        <taxon>Eukaryota</taxon>
        <taxon>Metazoa</taxon>
        <taxon>Ecdysozoa</taxon>
        <taxon>Nematoda</taxon>
        <taxon>Chromadorea</taxon>
        <taxon>Rhabditida</taxon>
        <taxon>Tylenchina</taxon>
        <taxon>Tylenchomorpha</taxon>
        <taxon>Tylenchoidea</taxon>
        <taxon>Heteroderidae</taxon>
        <taxon>Heteroderinae</taxon>
        <taxon>Heterodera</taxon>
    </lineage>
</organism>
<gene>
    <name evidence="8" type="ORF">niasHS_002670</name>
</gene>
<name>A0ABD2K2R7_HETSC</name>
<protein>
    <recommendedName>
        <fullName evidence="10">Serine incorporator</fullName>
    </recommendedName>
</protein>
<keyword evidence="9" id="KW-1185">Reference proteome</keyword>
<feature type="transmembrane region" description="Helical" evidence="6">
    <location>
        <begin position="395"/>
        <end position="416"/>
    </location>
</feature>
<evidence type="ECO:0000256" key="6">
    <source>
        <dbReference type="SAM" id="Phobius"/>
    </source>
</evidence>
<feature type="signal peptide" evidence="7">
    <location>
        <begin position="1"/>
        <end position="23"/>
    </location>
</feature>
<reference evidence="8 9" key="1">
    <citation type="submission" date="2024-10" db="EMBL/GenBank/DDBJ databases">
        <authorList>
            <person name="Kim D."/>
        </authorList>
    </citation>
    <scope>NUCLEOTIDE SEQUENCE [LARGE SCALE GENOMIC DNA]</scope>
    <source>
        <strain evidence="8">Taebaek</strain>
    </source>
</reference>
<feature type="transmembrane region" description="Helical" evidence="6">
    <location>
        <begin position="93"/>
        <end position="114"/>
    </location>
</feature>
<feature type="chain" id="PRO_5044878669" description="Serine incorporator" evidence="7">
    <location>
        <begin position="24"/>
        <end position="461"/>
    </location>
</feature>
<keyword evidence="4 6" id="KW-1133">Transmembrane helix</keyword>
<dbReference type="Proteomes" id="UP001620645">
    <property type="component" value="Unassembled WGS sequence"/>
</dbReference>
<evidence type="ECO:0000256" key="7">
    <source>
        <dbReference type="SAM" id="SignalP"/>
    </source>
</evidence>
<feature type="transmembrane region" description="Helical" evidence="6">
    <location>
        <begin position="315"/>
        <end position="335"/>
    </location>
</feature>
<evidence type="ECO:0008006" key="10">
    <source>
        <dbReference type="Google" id="ProtNLM"/>
    </source>
</evidence>
<feature type="transmembrane region" description="Helical" evidence="6">
    <location>
        <begin position="234"/>
        <end position="252"/>
    </location>
</feature>
<evidence type="ECO:0000256" key="5">
    <source>
        <dbReference type="ARBA" id="ARBA00023136"/>
    </source>
</evidence>
<comment type="caution">
    <text evidence="8">The sequence shown here is derived from an EMBL/GenBank/DDBJ whole genome shotgun (WGS) entry which is preliminary data.</text>
</comment>
<evidence type="ECO:0000313" key="9">
    <source>
        <dbReference type="Proteomes" id="UP001620645"/>
    </source>
</evidence>
<feature type="transmembrane region" description="Helical" evidence="6">
    <location>
        <begin position="126"/>
        <end position="145"/>
    </location>
</feature>
<sequence length="461" mass="50789">MGALLAAPACAASLACCFGSTACSLCCSFCPTSKNSTSTRVMYALMLLVGTLTSCVMLSEWVQKMLAKGGWFCSATGSAGIPVCDMVTGYQAVYRICMGMTSFFLLFMLLMLGVKSSRDGRAPIQNGFWFFKYLLLGLLIFGFFYLRDGGWATPMMWIGMLGAFVFILIQLVIIVDFAHGLAENWVSTYEENESRWCFAGMIFFSLLTYALSIASTVFMFLYYTSGASCALPKFVISFNFVLCFVISVVSLLPKVQERMPNSGLIQASMMSLYVCYLTWSALTNNPDKECNPSLIPRHNSTGDAGGNVQVITTSLPVNSLVSLVIWFCCLLYASIRTSSYTALGKIGGAISEGNAEGQDIPLSEASMSVEEGDRGTTGRNVYDNERGSVAYSYSFFHFIFALASLYVMMTLTSWYTPSDDLRYLNDNMASLWVRVVSSWLCAALYLWTLLAPVLFPDRDFN</sequence>
<evidence type="ECO:0000256" key="4">
    <source>
        <dbReference type="ARBA" id="ARBA00022989"/>
    </source>
</evidence>
<accession>A0ABD2K2R7</accession>
<keyword evidence="7" id="KW-0732">Signal</keyword>
<dbReference type="PANTHER" id="PTHR10383">
    <property type="entry name" value="SERINE INCORPORATOR"/>
    <property type="match status" value="1"/>
</dbReference>
<keyword evidence="3 6" id="KW-0812">Transmembrane</keyword>
<dbReference type="GO" id="GO:0016020">
    <property type="term" value="C:membrane"/>
    <property type="evidence" value="ECO:0007669"/>
    <property type="project" value="UniProtKB-SubCell"/>
</dbReference>
<dbReference type="Pfam" id="PF03348">
    <property type="entry name" value="Serinc"/>
    <property type="match status" value="1"/>
</dbReference>
<feature type="transmembrane region" description="Helical" evidence="6">
    <location>
        <begin position="436"/>
        <end position="455"/>
    </location>
</feature>
<keyword evidence="5 6" id="KW-0472">Membrane</keyword>
<proteinExistence type="inferred from homology"/>
<dbReference type="EMBL" id="JBICCN010000056">
    <property type="protein sequence ID" value="KAL3096954.1"/>
    <property type="molecule type" value="Genomic_DNA"/>
</dbReference>
<feature type="transmembrane region" description="Helical" evidence="6">
    <location>
        <begin position="264"/>
        <end position="282"/>
    </location>
</feature>
<dbReference type="PANTHER" id="PTHR10383:SF9">
    <property type="entry name" value="SERINE INCORPORATOR, ISOFORM F"/>
    <property type="match status" value="1"/>
</dbReference>
<comment type="subcellular location">
    <subcellularLocation>
        <location evidence="1">Membrane</location>
        <topology evidence="1">Multi-pass membrane protein</topology>
    </subcellularLocation>
</comment>
<comment type="similarity">
    <text evidence="2">Belongs to the TDE1 family.</text>
</comment>
<evidence type="ECO:0000256" key="3">
    <source>
        <dbReference type="ARBA" id="ARBA00022692"/>
    </source>
</evidence>
<dbReference type="InterPro" id="IPR005016">
    <property type="entry name" value="TDE1/TMS"/>
</dbReference>
<evidence type="ECO:0000256" key="1">
    <source>
        <dbReference type="ARBA" id="ARBA00004141"/>
    </source>
</evidence>
<evidence type="ECO:0000256" key="2">
    <source>
        <dbReference type="ARBA" id="ARBA00006665"/>
    </source>
</evidence>
<evidence type="ECO:0000313" key="8">
    <source>
        <dbReference type="EMBL" id="KAL3096954.1"/>
    </source>
</evidence>
<feature type="transmembrane region" description="Helical" evidence="6">
    <location>
        <begin position="157"/>
        <end position="175"/>
    </location>
</feature>
<feature type="transmembrane region" description="Helical" evidence="6">
    <location>
        <begin position="42"/>
        <end position="62"/>
    </location>
</feature>